<feature type="transmembrane region" description="Helical" evidence="1">
    <location>
        <begin position="45"/>
        <end position="69"/>
    </location>
</feature>
<evidence type="ECO:0000313" key="2">
    <source>
        <dbReference type="EMBL" id="MFC3114019.1"/>
    </source>
</evidence>
<comment type="caution">
    <text evidence="2">The sequence shown here is derived from an EMBL/GenBank/DDBJ whole genome shotgun (WGS) entry which is preliminary data.</text>
</comment>
<evidence type="ECO:0000256" key="1">
    <source>
        <dbReference type="SAM" id="Phobius"/>
    </source>
</evidence>
<gene>
    <name evidence="2" type="ORF">ACFODX_00520</name>
</gene>
<accession>A0ABV7FCS6</accession>
<dbReference type="Proteomes" id="UP001595555">
    <property type="component" value="Unassembled WGS sequence"/>
</dbReference>
<reference evidence="3" key="1">
    <citation type="journal article" date="2019" name="Int. J. Syst. Evol. Microbiol.">
        <title>The Global Catalogue of Microorganisms (GCM) 10K type strain sequencing project: providing services to taxonomists for standard genome sequencing and annotation.</title>
        <authorList>
            <consortium name="The Broad Institute Genomics Platform"/>
            <consortium name="The Broad Institute Genome Sequencing Center for Infectious Disease"/>
            <person name="Wu L."/>
            <person name="Ma J."/>
        </authorList>
    </citation>
    <scope>NUCLEOTIDE SEQUENCE [LARGE SCALE GENOMIC DNA]</scope>
    <source>
        <strain evidence="3">KCTC 52237</strain>
    </source>
</reference>
<sequence length="142" mass="15709">MEIYSGAAALVYLGCIVFGGDWYRFLGAGEQMAQMAEAGLIYPTIVTSVLVAVLIIWSLYALSGAGIIFRLPLLRLGLCIIAAIYLLRGLAFIPLMPMFPENSITFWIVSSAICFAFGLFYVLGIRQSWAQLSRYEKSDLTY</sequence>
<keyword evidence="3" id="KW-1185">Reference proteome</keyword>
<proteinExistence type="predicted"/>
<feature type="transmembrane region" description="Helical" evidence="1">
    <location>
        <begin position="76"/>
        <end position="98"/>
    </location>
</feature>
<name>A0ABV7FCS6_9GAMM</name>
<protein>
    <recommendedName>
        <fullName evidence="4">DUF2569 domain-containing protein</fullName>
    </recommendedName>
</protein>
<evidence type="ECO:0000313" key="3">
    <source>
        <dbReference type="Proteomes" id="UP001595555"/>
    </source>
</evidence>
<keyword evidence="1" id="KW-1133">Transmembrane helix</keyword>
<evidence type="ECO:0008006" key="4">
    <source>
        <dbReference type="Google" id="ProtNLM"/>
    </source>
</evidence>
<keyword evidence="1" id="KW-0472">Membrane</keyword>
<feature type="transmembrane region" description="Helical" evidence="1">
    <location>
        <begin position="104"/>
        <end position="124"/>
    </location>
</feature>
<feature type="transmembrane region" description="Helical" evidence="1">
    <location>
        <begin position="7"/>
        <end position="25"/>
    </location>
</feature>
<dbReference type="RefSeq" id="WP_378114964.1">
    <property type="nucleotide sequence ID" value="NZ_JBHRTF010000001.1"/>
</dbReference>
<keyword evidence="1" id="KW-0812">Transmembrane</keyword>
<organism evidence="2 3">
    <name type="scientific">Cellvibrio fontiphilus</name>
    <dbReference type="NCBI Taxonomy" id="1815559"/>
    <lineage>
        <taxon>Bacteria</taxon>
        <taxon>Pseudomonadati</taxon>
        <taxon>Pseudomonadota</taxon>
        <taxon>Gammaproteobacteria</taxon>
        <taxon>Cellvibrionales</taxon>
        <taxon>Cellvibrionaceae</taxon>
        <taxon>Cellvibrio</taxon>
    </lineage>
</organism>
<dbReference type="EMBL" id="JBHRTF010000001">
    <property type="protein sequence ID" value="MFC3114019.1"/>
    <property type="molecule type" value="Genomic_DNA"/>
</dbReference>